<evidence type="ECO:0000256" key="1">
    <source>
        <dbReference type="SAM" id="Phobius"/>
    </source>
</evidence>
<feature type="transmembrane region" description="Helical" evidence="1">
    <location>
        <begin position="85"/>
        <end position="106"/>
    </location>
</feature>
<protein>
    <submittedName>
        <fullName evidence="2">Uncharacterized protein</fullName>
    </submittedName>
</protein>
<evidence type="ECO:0000313" key="2">
    <source>
        <dbReference type="EMBL" id="MDJ1159396.1"/>
    </source>
</evidence>
<keyword evidence="1" id="KW-1133">Transmembrane helix</keyword>
<comment type="caution">
    <text evidence="2">The sequence shown here is derived from an EMBL/GenBank/DDBJ whole genome shotgun (WGS) entry which is preliminary data.</text>
</comment>
<organism evidence="2 3">
    <name type="scientific">Chelatococcus albus</name>
    <dbReference type="NCBI Taxonomy" id="3047466"/>
    <lineage>
        <taxon>Bacteria</taxon>
        <taxon>Pseudomonadati</taxon>
        <taxon>Pseudomonadota</taxon>
        <taxon>Alphaproteobacteria</taxon>
        <taxon>Hyphomicrobiales</taxon>
        <taxon>Chelatococcaceae</taxon>
        <taxon>Chelatococcus</taxon>
    </lineage>
</organism>
<proteinExistence type="predicted"/>
<dbReference type="Proteomes" id="UP001321492">
    <property type="component" value="Unassembled WGS sequence"/>
</dbReference>
<feature type="transmembrane region" description="Helical" evidence="1">
    <location>
        <begin position="45"/>
        <end position="65"/>
    </location>
</feature>
<name>A0ABT7AJ38_9HYPH</name>
<keyword evidence="1" id="KW-0472">Membrane</keyword>
<dbReference type="PROSITE" id="PS51257">
    <property type="entry name" value="PROKAR_LIPOPROTEIN"/>
    <property type="match status" value="1"/>
</dbReference>
<dbReference type="EMBL" id="JASJEV010000009">
    <property type="protein sequence ID" value="MDJ1159396.1"/>
    <property type="molecule type" value="Genomic_DNA"/>
</dbReference>
<dbReference type="Pfam" id="PF22258">
    <property type="entry name" value="DUF6949"/>
    <property type="match status" value="1"/>
</dbReference>
<reference evidence="2 3" key="1">
    <citation type="submission" date="2023-05" db="EMBL/GenBank/DDBJ databases">
        <title>Chelatococcus sp. nov., a moderately thermophilic bacterium isolated from hot spring microbial mat.</title>
        <authorList>
            <person name="Hu C.-J."/>
            <person name="Li W.-J."/>
        </authorList>
    </citation>
    <scope>NUCLEOTIDE SEQUENCE [LARGE SCALE GENOMIC DNA]</scope>
    <source>
        <strain evidence="2 3">SYSU G07232</strain>
    </source>
</reference>
<feature type="transmembrane region" description="Helical" evidence="1">
    <location>
        <begin position="12"/>
        <end position="33"/>
    </location>
</feature>
<keyword evidence="3" id="KW-1185">Reference proteome</keyword>
<gene>
    <name evidence="2" type="ORF">QNA08_14250</name>
</gene>
<keyword evidence="1" id="KW-0812">Transmembrane</keyword>
<evidence type="ECO:0000313" key="3">
    <source>
        <dbReference type="Proteomes" id="UP001321492"/>
    </source>
</evidence>
<dbReference type="InterPro" id="IPR053803">
    <property type="entry name" value="DUF6949"/>
</dbReference>
<sequence>MTRQMNPAAVDALRALLLGFAFAGLMASCFELFTERRASFRLLRAGGVAAMVCVPVVVFCGPFIILRNMMHARQRLDGPAVQHFVFVMLATLFASLWSLMSGRVVLDLALRFIGH</sequence>
<accession>A0ABT7AJ38</accession>